<keyword evidence="6" id="KW-0812">Transmembrane</keyword>
<dbReference type="InterPro" id="IPR003599">
    <property type="entry name" value="Ig_sub"/>
</dbReference>
<organism evidence="9 10">
    <name type="scientific">Sinanodonta woodiana</name>
    <name type="common">Chinese pond mussel</name>
    <name type="synonym">Anodonta woodiana</name>
    <dbReference type="NCBI Taxonomy" id="1069815"/>
    <lineage>
        <taxon>Eukaryota</taxon>
        <taxon>Metazoa</taxon>
        <taxon>Spiralia</taxon>
        <taxon>Lophotrochozoa</taxon>
        <taxon>Mollusca</taxon>
        <taxon>Bivalvia</taxon>
        <taxon>Autobranchia</taxon>
        <taxon>Heteroconchia</taxon>
        <taxon>Palaeoheterodonta</taxon>
        <taxon>Unionida</taxon>
        <taxon>Unionoidea</taxon>
        <taxon>Unionidae</taxon>
        <taxon>Unioninae</taxon>
        <taxon>Sinanodonta</taxon>
    </lineage>
</organism>
<evidence type="ECO:0000259" key="7">
    <source>
        <dbReference type="PROSITE" id="PS50835"/>
    </source>
</evidence>
<protein>
    <submittedName>
        <fullName evidence="9">Uncharacterized protein</fullName>
    </submittedName>
</protein>
<feature type="domain" description="Ig-like" evidence="7">
    <location>
        <begin position="287"/>
        <end position="463"/>
    </location>
</feature>
<dbReference type="InterPro" id="IPR013783">
    <property type="entry name" value="Ig-like_fold"/>
</dbReference>
<dbReference type="SMART" id="SM00409">
    <property type="entry name" value="IG"/>
    <property type="match status" value="6"/>
</dbReference>
<feature type="domain" description="Ig-like" evidence="7">
    <location>
        <begin position="196"/>
        <end position="262"/>
    </location>
</feature>
<dbReference type="EMBL" id="JBJQND010000011">
    <property type="protein sequence ID" value="KAL3860940.1"/>
    <property type="molecule type" value="Genomic_DNA"/>
</dbReference>
<dbReference type="Gene3D" id="2.60.40.10">
    <property type="entry name" value="Immunoglobulins"/>
    <property type="match status" value="7"/>
</dbReference>
<keyword evidence="10" id="KW-1185">Reference proteome</keyword>
<dbReference type="PROSITE" id="PS50835">
    <property type="entry name" value="IG_LIKE"/>
    <property type="match status" value="4"/>
</dbReference>
<evidence type="ECO:0000256" key="2">
    <source>
        <dbReference type="ARBA" id="ARBA00023136"/>
    </source>
</evidence>
<reference evidence="9 10" key="1">
    <citation type="submission" date="2024-11" db="EMBL/GenBank/DDBJ databases">
        <title>Chromosome-level genome assembly of the freshwater bivalve Anodonta woodiana.</title>
        <authorList>
            <person name="Chen X."/>
        </authorList>
    </citation>
    <scope>NUCLEOTIDE SEQUENCE [LARGE SCALE GENOMIC DNA]</scope>
    <source>
        <strain evidence="9">MN2024</strain>
        <tissue evidence="9">Gills</tissue>
    </source>
</reference>
<feature type="domain" description="Fibronectin type-III" evidence="8">
    <location>
        <begin position="572"/>
        <end position="668"/>
    </location>
</feature>
<evidence type="ECO:0000313" key="10">
    <source>
        <dbReference type="Proteomes" id="UP001634394"/>
    </source>
</evidence>
<dbReference type="InterPro" id="IPR036116">
    <property type="entry name" value="FN3_sf"/>
</dbReference>
<dbReference type="CDD" id="cd00063">
    <property type="entry name" value="FN3"/>
    <property type="match status" value="1"/>
</dbReference>
<dbReference type="InterPro" id="IPR003598">
    <property type="entry name" value="Ig_sub2"/>
</dbReference>
<dbReference type="InterPro" id="IPR036179">
    <property type="entry name" value="Ig-like_dom_sf"/>
</dbReference>
<comment type="subcellular location">
    <subcellularLocation>
        <location evidence="1">Membrane</location>
        <topology evidence="1">Single-pass type I membrane protein</topology>
    </subcellularLocation>
</comment>
<dbReference type="PANTHER" id="PTHR11640">
    <property type="entry name" value="NEPHRIN"/>
    <property type="match status" value="1"/>
</dbReference>
<keyword evidence="4" id="KW-0325">Glycoprotein</keyword>
<dbReference type="SUPFAM" id="SSF48726">
    <property type="entry name" value="Immunoglobulin"/>
    <property type="match status" value="5"/>
</dbReference>
<name>A0ABD3VHJ2_SINWO</name>
<evidence type="ECO:0000256" key="3">
    <source>
        <dbReference type="ARBA" id="ARBA00023157"/>
    </source>
</evidence>
<proteinExistence type="predicted"/>
<dbReference type="InterPro" id="IPR007110">
    <property type="entry name" value="Ig-like_dom"/>
</dbReference>
<dbReference type="SMART" id="SM00408">
    <property type="entry name" value="IGc2"/>
    <property type="match status" value="3"/>
</dbReference>
<evidence type="ECO:0000256" key="1">
    <source>
        <dbReference type="ARBA" id="ARBA00004479"/>
    </source>
</evidence>
<dbReference type="PANTHER" id="PTHR11640:SF31">
    <property type="entry name" value="IRREGULAR CHIASM C-ROUGHEST PROTEIN-RELATED"/>
    <property type="match status" value="1"/>
</dbReference>
<dbReference type="Proteomes" id="UP001634394">
    <property type="component" value="Unassembled WGS sequence"/>
</dbReference>
<dbReference type="AlphaFoldDB" id="A0ABD3VHJ2"/>
<keyword evidence="6" id="KW-1133">Transmembrane helix</keyword>
<feature type="domain" description="Ig-like" evidence="7">
    <location>
        <begin position="1"/>
        <end position="98"/>
    </location>
</feature>
<dbReference type="PROSITE" id="PS50853">
    <property type="entry name" value="FN3"/>
    <property type="match status" value="1"/>
</dbReference>
<evidence type="ECO:0000313" key="9">
    <source>
        <dbReference type="EMBL" id="KAL3860940.1"/>
    </source>
</evidence>
<dbReference type="SMART" id="SM00060">
    <property type="entry name" value="FN3"/>
    <property type="match status" value="2"/>
</dbReference>
<evidence type="ECO:0000259" key="8">
    <source>
        <dbReference type="PROSITE" id="PS50853"/>
    </source>
</evidence>
<feature type="non-terminal residue" evidence="9">
    <location>
        <position position="1"/>
    </location>
</feature>
<evidence type="ECO:0000256" key="6">
    <source>
        <dbReference type="SAM" id="Phobius"/>
    </source>
</evidence>
<dbReference type="InterPro" id="IPR051275">
    <property type="entry name" value="Cell_adhesion_signaling"/>
</dbReference>
<dbReference type="Pfam" id="PF13927">
    <property type="entry name" value="Ig_3"/>
    <property type="match status" value="1"/>
</dbReference>
<keyword evidence="3" id="KW-1015">Disulfide bond</keyword>
<comment type="caution">
    <text evidence="9">The sequence shown here is derived from an EMBL/GenBank/DDBJ whole genome shotgun (WGS) entry which is preliminary data.</text>
</comment>
<sequence>PVRSVTLRNNTMVNVIEGISETFVCEASPCRPDAGIYWMKNTINITDPQASSSIYQSGSKSITLSSLQFTAVRTDNGLLLACGAYNGFGTGKFSGNVTVIVYYPPDVINFTSPLKVIQGQPLEVVCSADGNPTPQLTWNPVGEDKMNKSRLYYSAVSRNNAVIHTCTATNNMVPTNGSPQIGLDSRQLLIDVLYSPIVNNFTSPLNAIEGKPLEVICSADGNPSPQMSWNPEGDDKVNKSRLYYSAISRNKAVVHTCTATNNMIPTTGSPQRGSSYKELLIDVLYPPTVSNFELPVEAIEGKPLEVICSADGNPSPQLSWNPEGDDKVNKSRLYYSAISRDKTFLHRCTATNHMIPTTGSHQTGSDYKELLINVLYNASIYGFTSKDNISNVNENGSLQLQCQVDSNPYSVISLYLENDLKLKVENAMSLNYTKRAECLDAGTYICSAKNKIMNGTAVSKSIQINVTCYPRLDNRRNISTEHYGALGDNVTLEVYFIAHPEPSDIAWYRREKETDMWQPFPYQSPAFNGSYSSIIVHLATARDFGNYMVNMSNYLGIYSNTYFIRTEREPETPVKFHITDVQEKQVALQWLSGDHRGFDQTFVIQISMDNNVWTNASLINAGKKDGWFSETVTGLKSNTVYYFRLYSFNVNGESDFADIIFAARTLKVSASSLDIGASIGIGFGGFFIGVIGTISVIIIIWKRITVKLT</sequence>
<evidence type="ECO:0000256" key="5">
    <source>
        <dbReference type="ARBA" id="ARBA00023319"/>
    </source>
</evidence>
<dbReference type="GO" id="GO:0016020">
    <property type="term" value="C:membrane"/>
    <property type="evidence" value="ECO:0007669"/>
    <property type="project" value="UniProtKB-SubCell"/>
</dbReference>
<keyword evidence="2 6" id="KW-0472">Membrane</keyword>
<dbReference type="SUPFAM" id="SSF49265">
    <property type="entry name" value="Fibronectin type III"/>
    <property type="match status" value="1"/>
</dbReference>
<feature type="domain" description="Ig-like" evidence="7">
    <location>
        <begin position="105"/>
        <end position="182"/>
    </location>
</feature>
<accession>A0ABD3VHJ2</accession>
<keyword evidence="5" id="KW-0393">Immunoglobulin domain</keyword>
<feature type="transmembrane region" description="Helical" evidence="6">
    <location>
        <begin position="675"/>
        <end position="701"/>
    </location>
</feature>
<evidence type="ECO:0000256" key="4">
    <source>
        <dbReference type="ARBA" id="ARBA00023180"/>
    </source>
</evidence>
<dbReference type="InterPro" id="IPR003961">
    <property type="entry name" value="FN3_dom"/>
</dbReference>
<gene>
    <name evidence="9" type="ORF">ACJMK2_007035</name>
</gene>